<dbReference type="AlphaFoldDB" id="A0A1Y1MSN3"/>
<reference evidence="2" key="1">
    <citation type="journal article" date="2016" name="Sci. Rep.">
        <title>Molecular characterization of firefly nuptial gifts: a multi-omics approach sheds light on postcopulatory sexual selection.</title>
        <authorList>
            <person name="Al-Wathiqui N."/>
            <person name="Fallon T.R."/>
            <person name="South A."/>
            <person name="Weng J.K."/>
            <person name="Lewis S.M."/>
        </authorList>
    </citation>
    <scope>NUCLEOTIDE SEQUENCE</scope>
</reference>
<protein>
    <submittedName>
        <fullName evidence="2">Uncharacterized protein</fullName>
    </submittedName>
</protein>
<proteinExistence type="predicted"/>
<dbReference type="EMBL" id="GEZM01025333">
    <property type="protein sequence ID" value="JAV87510.1"/>
    <property type="molecule type" value="Transcribed_RNA"/>
</dbReference>
<keyword evidence="1" id="KW-0732">Signal</keyword>
<accession>A0A1Y1MSN3</accession>
<evidence type="ECO:0000256" key="1">
    <source>
        <dbReference type="SAM" id="SignalP"/>
    </source>
</evidence>
<feature type="signal peptide" evidence="1">
    <location>
        <begin position="1"/>
        <end position="19"/>
    </location>
</feature>
<sequence length="132" mass="14817">MRFIVLTVVLTFLIFEVVAVSGSKTNQLEAKDGELEYTLTAIRCLQGAISTSTVRQTLGRIYWLIFTFTRCSIPLLMISTDYVAKCITRIEQFDEITFGTSTWRYYDEITAILKQAPLSSGVKICLGLPTTS</sequence>
<feature type="chain" id="PRO_5012982641" evidence="1">
    <location>
        <begin position="20"/>
        <end position="132"/>
    </location>
</feature>
<organism evidence="2">
    <name type="scientific">Photinus pyralis</name>
    <name type="common">Common eastern firefly</name>
    <name type="synonym">Lampyris pyralis</name>
    <dbReference type="NCBI Taxonomy" id="7054"/>
    <lineage>
        <taxon>Eukaryota</taxon>
        <taxon>Metazoa</taxon>
        <taxon>Ecdysozoa</taxon>
        <taxon>Arthropoda</taxon>
        <taxon>Hexapoda</taxon>
        <taxon>Insecta</taxon>
        <taxon>Pterygota</taxon>
        <taxon>Neoptera</taxon>
        <taxon>Endopterygota</taxon>
        <taxon>Coleoptera</taxon>
        <taxon>Polyphaga</taxon>
        <taxon>Elateriformia</taxon>
        <taxon>Elateroidea</taxon>
        <taxon>Lampyridae</taxon>
        <taxon>Lampyrinae</taxon>
        <taxon>Photinus</taxon>
    </lineage>
</organism>
<evidence type="ECO:0000313" key="2">
    <source>
        <dbReference type="EMBL" id="JAV87510.1"/>
    </source>
</evidence>
<name>A0A1Y1MSN3_PHOPY</name>